<comment type="similarity">
    <text evidence="1">Belongs to the ATG101 family.</text>
</comment>
<sequence>MILPGTNKKCKLQVNPSLLFSSQNSFFIAWCFSQIKQDLSVASLIKIALNWLISPCKTFDMNCEVCELKELVVEQFEIREVLRCILHTIIFHRALGLVRPRDINCELFELTYVQCGVPEVEKEIEEKITEFISKISKHPNRRSHQVCLSFYETKDKQPAWFSSKTERVYWERWFINLQITNQRVNMKPNQTKVGFDPGEKLSSLEEKKLHRTALEASIRENLFQIIKFVNEKMDHLPHIPPNAEGISYPYEITILSSSESSLDMLKRMLQTGHQTTLS</sequence>
<evidence type="ECO:0000313" key="4">
    <source>
        <dbReference type="EMBL" id="KAJ4760028.1"/>
    </source>
</evidence>
<evidence type="ECO:0000256" key="3">
    <source>
        <dbReference type="ARBA" id="ARBA00023006"/>
    </source>
</evidence>
<name>A0AAV8D104_9POAL</name>
<evidence type="ECO:0000313" key="5">
    <source>
        <dbReference type="Proteomes" id="UP001140206"/>
    </source>
</evidence>
<dbReference type="GO" id="GO:0000045">
    <property type="term" value="P:autophagosome assembly"/>
    <property type="evidence" value="ECO:0007669"/>
    <property type="project" value="TreeGrafter"/>
</dbReference>
<dbReference type="GO" id="GO:0000407">
    <property type="term" value="C:phagophore assembly site"/>
    <property type="evidence" value="ECO:0007669"/>
    <property type="project" value="TreeGrafter"/>
</dbReference>
<evidence type="ECO:0000256" key="2">
    <source>
        <dbReference type="ARBA" id="ARBA00018874"/>
    </source>
</evidence>
<keyword evidence="3" id="KW-0072">Autophagy</keyword>
<dbReference type="AlphaFoldDB" id="A0AAV8D104"/>
<dbReference type="PANTHER" id="PTHR13292:SF0">
    <property type="entry name" value="AUTOPHAGY-RELATED PROTEIN 101"/>
    <property type="match status" value="1"/>
</dbReference>
<reference evidence="4" key="1">
    <citation type="submission" date="2022-08" db="EMBL/GenBank/DDBJ databases">
        <authorList>
            <person name="Marques A."/>
        </authorList>
    </citation>
    <scope>NUCLEOTIDE SEQUENCE</scope>
    <source>
        <strain evidence="4">RhyPub2mFocal</strain>
        <tissue evidence="4">Leaves</tissue>
    </source>
</reference>
<gene>
    <name evidence="4" type="ORF">LUZ62_070403</name>
</gene>
<dbReference type="EMBL" id="JAMFTS010000004">
    <property type="protein sequence ID" value="KAJ4760028.1"/>
    <property type="molecule type" value="Genomic_DNA"/>
</dbReference>
<dbReference type="GO" id="GO:1990316">
    <property type="term" value="C:Atg1/ULK1 kinase complex"/>
    <property type="evidence" value="ECO:0007669"/>
    <property type="project" value="TreeGrafter"/>
</dbReference>
<dbReference type="Pfam" id="PF07855">
    <property type="entry name" value="ATG101"/>
    <property type="match status" value="1"/>
</dbReference>
<organism evidence="4 5">
    <name type="scientific">Rhynchospora pubera</name>
    <dbReference type="NCBI Taxonomy" id="906938"/>
    <lineage>
        <taxon>Eukaryota</taxon>
        <taxon>Viridiplantae</taxon>
        <taxon>Streptophyta</taxon>
        <taxon>Embryophyta</taxon>
        <taxon>Tracheophyta</taxon>
        <taxon>Spermatophyta</taxon>
        <taxon>Magnoliopsida</taxon>
        <taxon>Liliopsida</taxon>
        <taxon>Poales</taxon>
        <taxon>Cyperaceae</taxon>
        <taxon>Cyperoideae</taxon>
        <taxon>Rhynchosporeae</taxon>
        <taxon>Rhynchospora</taxon>
    </lineage>
</organism>
<comment type="caution">
    <text evidence="4">The sequence shown here is derived from an EMBL/GenBank/DDBJ whole genome shotgun (WGS) entry which is preliminary data.</text>
</comment>
<accession>A0AAV8D104</accession>
<evidence type="ECO:0000256" key="1">
    <source>
        <dbReference type="ARBA" id="ARBA00007130"/>
    </source>
</evidence>
<keyword evidence="5" id="KW-1185">Reference proteome</keyword>
<dbReference type="InterPro" id="IPR012445">
    <property type="entry name" value="ATG101"/>
</dbReference>
<protein>
    <recommendedName>
        <fullName evidence="2">Autophagy-related protein 101</fullName>
    </recommendedName>
</protein>
<dbReference type="PANTHER" id="PTHR13292">
    <property type="entry name" value="AUTOPHAGY-RELATED PROTEIN 101"/>
    <property type="match status" value="1"/>
</dbReference>
<proteinExistence type="inferred from homology"/>
<dbReference type="Proteomes" id="UP001140206">
    <property type="component" value="Chromosome 4"/>
</dbReference>
<dbReference type="GO" id="GO:0019901">
    <property type="term" value="F:protein kinase binding"/>
    <property type="evidence" value="ECO:0007669"/>
    <property type="project" value="TreeGrafter"/>
</dbReference>